<dbReference type="OrthoDB" id="10250935at2759"/>
<keyword evidence="5" id="KW-0269">Exonuclease</keyword>
<dbReference type="SMART" id="SM00479">
    <property type="entry name" value="EXOIII"/>
    <property type="match status" value="1"/>
</dbReference>
<evidence type="ECO:0000256" key="1">
    <source>
        <dbReference type="ARBA" id="ARBA00001946"/>
    </source>
</evidence>
<evidence type="ECO:0000256" key="7">
    <source>
        <dbReference type="ARBA" id="ARBA00025769"/>
    </source>
</evidence>
<dbReference type="GO" id="GO:0005737">
    <property type="term" value="C:cytoplasm"/>
    <property type="evidence" value="ECO:0007669"/>
    <property type="project" value="TreeGrafter"/>
</dbReference>
<dbReference type="PANTHER" id="PTHR13058">
    <property type="entry name" value="THREE PRIME REPAIR EXONUCLEASE 1, 2"/>
    <property type="match status" value="1"/>
</dbReference>
<dbReference type="KEGG" id="gmw:113523252"/>
<evidence type="ECO:0000256" key="4">
    <source>
        <dbReference type="ARBA" id="ARBA00022801"/>
    </source>
</evidence>
<dbReference type="Pfam" id="PF00929">
    <property type="entry name" value="RNase_T"/>
    <property type="match status" value="1"/>
</dbReference>
<dbReference type="GO" id="GO:0046872">
    <property type="term" value="F:metal ion binding"/>
    <property type="evidence" value="ECO:0007669"/>
    <property type="project" value="UniProtKB-KW"/>
</dbReference>
<dbReference type="PANTHER" id="PTHR13058:SF19">
    <property type="entry name" value="LD40940P"/>
    <property type="match status" value="1"/>
</dbReference>
<evidence type="ECO:0000256" key="5">
    <source>
        <dbReference type="ARBA" id="ARBA00022839"/>
    </source>
</evidence>
<dbReference type="GeneID" id="113523252"/>
<dbReference type="InterPro" id="IPR036397">
    <property type="entry name" value="RNaseH_sf"/>
</dbReference>
<dbReference type="GO" id="GO:0008296">
    <property type="term" value="F:3'-5'-DNA exonuclease activity"/>
    <property type="evidence" value="ECO:0007669"/>
    <property type="project" value="TreeGrafter"/>
</dbReference>
<evidence type="ECO:0000313" key="10">
    <source>
        <dbReference type="RefSeq" id="XP_026764944.1"/>
    </source>
</evidence>
<keyword evidence="9" id="KW-1185">Reference proteome</keyword>
<dbReference type="SUPFAM" id="SSF53098">
    <property type="entry name" value="Ribonuclease H-like"/>
    <property type="match status" value="1"/>
</dbReference>
<comment type="cofactor">
    <cofactor evidence="1">
        <name>Mg(2+)</name>
        <dbReference type="ChEBI" id="CHEBI:18420"/>
    </cofactor>
</comment>
<gene>
    <name evidence="10" type="primary">LOC113523252</name>
</gene>
<dbReference type="FunCoup" id="A0A6J1X9H5">
    <property type="interactions" value="70"/>
</dbReference>
<dbReference type="InParanoid" id="A0A6J1X9H5"/>
<evidence type="ECO:0000259" key="8">
    <source>
        <dbReference type="SMART" id="SM00479"/>
    </source>
</evidence>
<dbReference type="Gene3D" id="3.30.420.10">
    <property type="entry name" value="Ribonuclease H-like superfamily/Ribonuclease H"/>
    <property type="match status" value="1"/>
</dbReference>
<dbReference type="GO" id="GO:0006308">
    <property type="term" value="P:DNA catabolic process"/>
    <property type="evidence" value="ECO:0007669"/>
    <property type="project" value="TreeGrafter"/>
</dbReference>
<sequence>MTRIETYVFFDLETTGLPKEERNRTKITDLCFIATSRNDIESTKHGDTPPVCKLCLLFNPEKEVNPKAASITGLTREYLKNCCTFSEKINTIIAFLNDLKKPICLIAHNGNCFDFKILLMEFASAGRSLPEDLLCVDSLIGFRKLLKGTQINYIKLKTQDNDIITDDEDESWPALNISNSDWNEIDNLSTSLCKMSFENTKSSSPSQKESFNLSDIYKRLLNKKVTDAHRAEVDCFMLLESVVAIKHLFLPWADVNFRNLNEIVPFKPY</sequence>
<evidence type="ECO:0000313" key="9">
    <source>
        <dbReference type="Proteomes" id="UP001652740"/>
    </source>
</evidence>
<dbReference type="RefSeq" id="XP_026764944.1">
    <property type="nucleotide sequence ID" value="XM_026909143.3"/>
</dbReference>
<dbReference type="GO" id="GO:0003676">
    <property type="term" value="F:nucleic acid binding"/>
    <property type="evidence" value="ECO:0007669"/>
    <property type="project" value="InterPro"/>
</dbReference>
<keyword evidence="2" id="KW-0540">Nuclease</keyword>
<evidence type="ECO:0000256" key="3">
    <source>
        <dbReference type="ARBA" id="ARBA00022723"/>
    </source>
</evidence>
<organism evidence="9 10">
    <name type="scientific">Galleria mellonella</name>
    <name type="common">Greater wax moth</name>
    <dbReference type="NCBI Taxonomy" id="7137"/>
    <lineage>
        <taxon>Eukaryota</taxon>
        <taxon>Metazoa</taxon>
        <taxon>Ecdysozoa</taxon>
        <taxon>Arthropoda</taxon>
        <taxon>Hexapoda</taxon>
        <taxon>Insecta</taxon>
        <taxon>Pterygota</taxon>
        <taxon>Neoptera</taxon>
        <taxon>Endopterygota</taxon>
        <taxon>Lepidoptera</taxon>
        <taxon>Glossata</taxon>
        <taxon>Ditrysia</taxon>
        <taxon>Pyraloidea</taxon>
        <taxon>Pyralidae</taxon>
        <taxon>Galleriinae</taxon>
        <taxon>Galleria</taxon>
    </lineage>
</organism>
<proteinExistence type="inferred from homology"/>
<keyword evidence="3" id="KW-0479">Metal-binding</keyword>
<dbReference type="InterPro" id="IPR012337">
    <property type="entry name" value="RNaseH-like_sf"/>
</dbReference>
<feature type="domain" description="Exonuclease" evidence="8">
    <location>
        <begin position="6"/>
        <end position="251"/>
    </location>
</feature>
<comment type="similarity">
    <text evidence="7">Belongs to the exonuclease superfamily. TREX family.</text>
</comment>
<dbReference type="AlphaFoldDB" id="A0A6J1X9H5"/>
<evidence type="ECO:0000256" key="6">
    <source>
        <dbReference type="ARBA" id="ARBA00022842"/>
    </source>
</evidence>
<keyword evidence="4" id="KW-0378">Hydrolase</keyword>
<reference evidence="10" key="1">
    <citation type="submission" date="2025-08" db="UniProtKB">
        <authorList>
            <consortium name="RefSeq"/>
        </authorList>
    </citation>
    <scope>IDENTIFICATION</scope>
    <source>
        <tissue evidence="10">Whole larvae</tissue>
    </source>
</reference>
<evidence type="ECO:0000256" key="2">
    <source>
        <dbReference type="ARBA" id="ARBA00022722"/>
    </source>
</evidence>
<dbReference type="InterPro" id="IPR040393">
    <property type="entry name" value="TREX1/2"/>
</dbReference>
<dbReference type="InterPro" id="IPR013520">
    <property type="entry name" value="Ribonucl_H"/>
</dbReference>
<keyword evidence="6" id="KW-0460">Magnesium</keyword>
<name>A0A6J1X9H5_GALME</name>
<dbReference type="Proteomes" id="UP001652740">
    <property type="component" value="Unplaced"/>
</dbReference>
<protein>
    <submittedName>
        <fullName evidence="10">Three prime repair exonuclease 2-like</fullName>
    </submittedName>
</protein>
<accession>A0A6J1X9H5</accession>